<dbReference type="PANTHER" id="PTHR31069">
    <property type="entry name" value="OLEATE-ACTIVATED TRANSCRIPTION FACTOR 1-RELATED"/>
    <property type="match status" value="1"/>
</dbReference>
<dbReference type="Pfam" id="PF00172">
    <property type="entry name" value="Zn_clus"/>
    <property type="match status" value="1"/>
</dbReference>
<feature type="compositionally biased region" description="Polar residues" evidence="5">
    <location>
        <begin position="528"/>
        <end position="542"/>
    </location>
</feature>
<protein>
    <submittedName>
        <fullName evidence="7">Fungal Zn, 2-cys(6) binuclear cluster domain protein</fullName>
    </submittedName>
</protein>
<dbReference type="Proteomes" id="UP000027456">
    <property type="component" value="Unassembled WGS sequence"/>
</dbReference>
<dbReference type="CDD" id="cd00067">
    <property type="entry name" value="GAL4"/>
    <property type="match status" value="1"/>
</dbReference>
<dbReference type="HOGENOM" id="CLU_456791_0_0_1"/>
<evidence type="ECO:0000259" key="6">
    <source>
        <dbReference type="PROSITE" id="PS50048"/>
    </source>
</evidence>
<feature type="compositionally biased region" description="Low complexity" evidence="5">
    <location>
        <begin position="543"/>
        <end position="555"/>
    </location>
</feature>
<dbReference type="GO" id="GO:0000981">
    <property type="term" value="F:DNA-binding transcription factor activity, RNA polymerase II-specific"/>
    <property type="evidence" value="ECO:0007669"/>
    <property type="project" value="InterPro"/>
</dbReference>
<keyword evidence="1" id="KW-0805">Transcription regulation</keyword>
<sequence length="598" mass="64990">MLLLEQKIGKLVAITSHGGRGSTEVLAMSAEIARSYPNVPIVILTDSDGAGVSITAAIKYGSPQSQYQRSVVSIPRAMCFYPPMGDIHEHGLTNRVVKLHKDDILRVNNVRERLEKLDNPDPDLKTHCESMSRTGEGYSLSMYFSNTRAMTMLADGIAKRCADYWSQPTPPEHAIDVPYLPTATRDNEWGLPPIKAEAIEGVAGGRRITTELVPGQEIRVAFSPLESTANVTFFDLDEPIKVPIRDVVQKLKELEASHILGDFQEIVHSAMTVARMSKSATTLEELIGMTKYMGTLEEELRLFHTGNPDYRIAETILAWRYIIETAMGIRAAQPVAPLPRPPTSVSHSASPLYRRPKPRPRGPPRSSCITCINRKRKCDKQRPVCNQCLERGQTCLGYAYDDSTSDSGGISPPIRLRKLAPKPSVTVRETPINPDSSSDSVLSGGEAGIDFNLPSNESRSPPHQPPPAPQLIGGLPTTLDPPRHDGSTFTGEMPNNLQLLGSMDPQLPGSTSHSVSPTTLDPPRHDGSTFTGAMPNNLQPLGSTSHSASPTTSDPSSHDDSTLIGDIPNNLPLFSSIDSRLLGSIDSQLLGSMDPQLP</sequence>
<dbReference type="SUPFAM" id="SSF57701">
    <property type="entry name" value="Zn2/Cys6 DNA-binding domain"/>
    <property type="match status" value="1"/>
</dbReference>
<dbReference type="PROSITE" id="PS50048">
    <property type="entry name" value="ZN2_CY6_FUNGAL_2"/>
    <property type="match status" value="1"/>
</dbReference>
<organism evidence="7 8">
    <name type="scientific">Rhizoctonia solani 123E</name>
    <dbReference type="NCBI Taxonomy" id="1423351"/>
    <lineage>
        <taxon>Eukaryota</taxon>
        <taxon>Fungi</taxon>
        <taxon>Dikarya</taxon>
        <taxon>Basidiomycota</taxon>
        <taxon>Agaricomycotina</taxon>
        <taxon>Agaricomycetes</taxon>
        <taxon>Cantharellales</taxon>
        <taxon>Ceratobasidiaceae</taxon>
        <taxon>Rhizoctonia</taxon>
    </lineage>
</organism>
<keyword evidence="2" id="KW-0238">DNA-binding</keyword>
<comment type="caution">
    <text evidence="7">The sequence shown here is derived from an EMBL/GenBank/DDBJ whole genome shotgun (WGS) entry which is preliminary data.</text>
</comment>
<accession>A0A074SCK0</accession>
<feature type="domain" description="Zn(2)-C6 fungal-type" evidence="6">
    <location>
        <begin position="367"/>
        <end position="395"/>
    </location>
</feature>
<dbReference type="SMART" id="SM00066">
    <property type="entry name" value="GAL4"/>
    <property type="match status" value="1"/>
</dbReference>
<keyword evidence="4" id="KW-0539">Nucleus</keyword>
<dbReference type="EMBL" id="AZST01000668">
    <property type="protein sequence ID" value="KEP47727.1"/>
    <property type="molecule type" value="Genomic_DNA"/>
</dbReference>
<keyword evidence="3" id="KW-0804">Transcription</keyword>
<evidence type="ECO:0000256" key="4">
    <source>
        <dbReference type="ARBA" id="ARBA00023242"/>
    </source>
</evidence>
<dbReference type="Gene3D" id="4.10.240.10">
    <property type="entry name" value="Zn(2)-C6 fungal-type DNA-binding domain"/>
    <property type="match status" value="1"/>
</dbReference>
<dbReference type="GO" id="GO:0008270">
    <property type="term" value="F:zinc ion binding"/>
    <property type="evidence" value="ECO:0007669"/>
    <property type="project" value="InterPro"/>
</dbReference>
<dbReference type="InterPro" id="IPR036078">
    <property type="entry name" value="Spo11/TopoVI_A_sf"/>
</dbReference>
<feature type="non-terminal residue" evidence="7">
    <location>
        <position position="598"/>
    </location>
</feature>
<dbReference type="InterPro" id="IPR034136">
    <property type="entry name" value="TOPRIM_Topo6A/Spo11"/>
</dbReference>
<evidence type="ECO:0000256" key="1">
    <source>
        <dbReference type="ARBA" id="ARBA00023015"/>
    </source>
</evidence>
<evidence type="ECO:0000256" key="3">
    <source>
        <dbReference type="ARBA" id="ARBA00023163"/>
    </source>
</evidence>
<reference evidence="7 8" key="1">
    <citation type="submission" date="2013-12" db="EMBL/GenBank/DDBJ databases">
        <authorList>
            <person name="Cubeta M."/>
            <person name="Pakala S."/>
            <person name="Fedorova N."/>
            <person name="Thomas E."/>
            <person name="Dean R."/>
            <person name="Jabaji S."/>
            <person name="Neate S."/>
            <person name="Toda T."/>
            <person name="Tavantzis S."/>
            <person name="Vilgalys R."/>
            <person name="Bharathan N."/>
            <person name="Pakala S."/>
            <person name="Losada L.S."/>
            <person name="Zafar N."/>
            <person name="Nierman W."/>
        </authorList>
    </citation>
    <scope>NUCLEOTIDE SEQUENCE [LARGE SCALE GENOMIC DNA]</scope>
    <source>
        <strain evidence="7 8">123E</strain>
    </source>
</reference>
<dbReference type="GO" id="GO:0003677">
    <property type="term" value="F:DNA binding"/>
    <property type="evidence" value="ECO:0007669"/>
    <property type="project" value="UniProtKB-KW"/>
</dbReference>
<dbReference type="Pfam" id="PF21180">
    <property type="entry name" value="TOP6A-Spo11_Toprim"/>
    <property type="match status" value="1"/>
</dbReference>
<dbReference type="InterPro" id="IPR001138">
    <property type="entry name" value="Zn2Cys6_DnaBD"/>
</dbReference>
<evidence type="ECO:0000313" key="7">
    <source>
        <dbReference type="EMBL" id="KEP47727.1"/>
    </source>
</evidence>
<evidence type="ECO:0000256" key="2">
    <source>
        <dbReference type="ARBA" id="ARBA00023125"/>
    </source>
</evidence>
<dbReference type="OrthoDB" id="3862662at2759"/>
<gene>
    <name evidence="7" type="ORF">V565_146080</name>
</gene>
<dbReference type="InterPro" id="IPR036864">
    <property type="entry name" value="Zn2-C6_fun-type_DNA-bd_sf"/>
</dbReference>
<dbReference type="AlphaFoldDB" id="A0A074SCK0"/>
<feature type="region of interest" description="Disordered" evidence="5">
    <location>
        <begin position="400"/>
        <end position="570"/>
    </location>
</feature>
<feature type="region of interest" description="Disordered" evidence="5">
    <location>
        <begin position="336"/>
        <end position="368"/>
    </location>
</feature>
<feature type="compositionally biased region" description="Polar residues" evidence="5">
    <location>
        <begin position="508"/>
        <end position="519"/>
    </location>
</feature>
<evidence type="ECO:0000313" key="8">
    <source>
        <dbReference type="Proteomes" id="UP000027456"/>
    </source>
</evidence>
<dbReference type="PANTHER" id="PTHR31069:SF32">
    <property type="entry name" value="ARGININE METABOLISM REGULATION PROTEIN II"/>
    <property type="match status" value="1"/>
</dbReference>
<proteinExistence type="predicted"/>
<name>A0A074SCK0_9AGAM</name>
<evidence type="ECO:0000256" key="5">
    <source>
        <dbReference type="SAM" id="MobiDB-lite"/>
    </source>
</evidence>
<dbReference type="SUPFAM" id="SSF56726">
    <property type="entry name" value="DNA topoisomerase IV, alpha subunit"/>
    <property type="match status" value="1"/>
</dbReference>
<keyword evidence="8" id="KW-1185">Reference proteome</keyword>
<dbReference type="GO" id="GO:0005694">
    <property type="term" value="C:chromosome"/>
    <property type="evidence" value="ECO:0007669"/>
    <property type="project" value="InterPro"/>
</dbReference>
<dbReference type="InterPro" id="IPR050675">
    <property type="entry name" value="OAF3"/>
</dbReference>
<feature type="compositionally biased region" description="Polar residues" evidence="5">
    <location>
        <begin position="487"/>
        <end position="499"/>
    </location>
</feature>
<dbReference type="Gene3D" id="3.40.1360.10">
    <property type="match status" value="1"/>
</dbReference>